<comment type="caution">
    <text evidence="3">The sequence shown here is derived from an EMBL/GenBank/DDBJ whole genome shotgun (WGS) entry which is preliminary data.</text>
</comment>
<evidence type="ECO:0000259" key="2">
    <source>
        <dbReference type="Pfam" id="PF00174"/>
    </source>
</evidence>
<dbReference type="Proteomes" id="UP000295334">
    <property type="component" value="Unassembled WGS sequence"/>
</dbReference>
<dbReference type="AlphaFoldDB" id="A0A4R1B3T9"/>
<evidence type="ECO:0000313" key="4">
    <source>
        <dbReference type="Proteomes" id="UP000295334"/>
    </source>
</evidence>
<dbReference type="PANTHER" id="PTHR43032:SF2">
    <property type="entry name" value="BLL0505 PROTEIN"/>
    <property type="match status" value="1"/>
</dbReference>
<feature type="transmembrane region" description="Helical" evidence="1">
    <location>
        <begin position="20"/>
        <end position="39"/>
    </location>
</feature>
<dbReference type="InterPro" id="IPR000572">
    <property type="entry name" value="OxRdtase_Mopterin-bd_dom"/>
</dbReference>
<keyword evidence="1" id="KW-0472">Membrane</keyword>
<dbReference type="RefSeq" id="WP_131450307.1">
    <property type="nucleotide sequence ID" value="NZ_SJZI01000050.1"/>
</dbReference>
<feature type="domain" description="Oxidoreductase molybdopterin-binding" evidence="2">
    <location>
        <begin position="97"/>
        <end position="240"/>
    </location>
</feature>
<dbReference type="Pfam" id="PF00174">
    <property type="entry name" value="Oxidored_molyb"/>
    <property type="match status" value="1"/>
</dbReference>
<sequence length="251" mass="28579">MKNPEPRLLTHAQWRRRTLLSFAAFLLMLGGIWLLFRWIGRQPDRDGTPAPLRSALQTNEKIFSKFYDSGKLARSYPLSAALRNPRVNGRLGTRGPVDPANWHLSVVRAPGDTLRLTLDDIKALPKKEIVFDFKCIEGWSQVTHWGGVSLKTFLEHYGLKQKEKLRYVGLETPDGGYYVGIDMPSALHPQTLLCYEMNGAPLSSDHGAPLRLIIPVKYGIKHLKRIGTLFFSNTPPRDYWAERGYDYYSGH</sequence>
<reference evidence="3 4" key="1">
    <citation type="submission" date="2019-03" db="EMBL/GenBank/DDBJ databases">
        <authorList>
            <person name="Kim M.K.M."/>
        </authorList>
    </citation>
    <scope>NUCLEOTIDE SEQUENCE [LARGE SCALE GENOMIC DNA]</scope>
    <source>
        <strain evidence="3 4">17J68-12</strain>
    </source>
</reference>
<evidence type="ECO:0000313" key="3">
    <source>
        <dbReference type="EMBL" id="TCJ12551.1"/>
    </source>
</evidence>
<protein>
    <submittedName>
        <fullName evidence="3">Molybdopterin-binding oxidoreductase</fullName>
    </submittedName>
</protein>
<gene>
    <name evidence="3" type="ORF">EPD60_14875</name>
</gene>
<keyword evidence="1" id="KW-0812">Transmembrane</keyword>
<accession>A0A4R1B3T9</accession>
<keyword evidence="4" id="KW-1185">Reference proteome</keyword>
<dbReference type="InterPro" id="IPR036374">
    <property type="entry name" value="OxRdtase_Mopterin-bd_sf"/>
</dbReference>
<dbReference type="EMBL" id="SJZI01000050">
    <property type="protein sequence ID" value="TCJ12551.1"/>
    <property type="molecule type" value="Genomic_DNA"/>
</dbReference>
<dbReference type="Gene3D" id="3.90.420.10">
    <property type="entry name" value="Oxidoreductase, molybdopterin-binding domain"/>
    <property type="match status" value="1"/>
</dbReference>
<evidence type="ECO:0000256" key="1">
    <source>
        <dbReference type="SAM" id="Phobius"/>
    </source>
</evidence>
<dbReference type="PANTHER" id="PTHR43032">
    <property type="entry name" value="PROTEIN-METHIONINE-SULFOXIDE REDUCTASE"/>
    <property type="match status" value="1"/>
</dbReference>
<dbReference type="SUPFAM" id="SSF56524">
    <property type="entry name" value="Oxidoreductase molybdopterin-binding domain"/>
    <property type="match status" value="1"/>
</dbReference>
<proteinExistence type="predicted"/>
<keyword evidence="1" id="KW-1133">Transmembrane helix</keyword>
<name>A0A4R1B3T9_9BACT</name>
<organism evidence="3 4">
    <name type="scientific">Flaviaesturariibacter flavus</name>
    <dbReference type="NCBI Taxonomy" id="2502780"/>
    <lineage>
        <taxon>Bacteria</taxon>
        <taxon>Pseudomonadati</taxon>
        <taxon>Bacteroidota</taxon>
        <taxon>Chitinophagia</taxon>
        <taxon>Chitinophagales</taxon>
        <taxon>Chitinophagaceae</taxon>
        <taxon>Flaviaestuariibacter</taxon>
    </lineage>
</organism>
<dbReference type="OrthoDB" id="9778777at2"/>